<dbReference type="Gene3D" id="3.30.1490.480">
    <property type="entry name" value="Endolytic murein transglycosylase"/>
    <property type="match status" value="1"/>
</dbReference>
<keyword evidence="2 7" id="KW-0812">Transmembrane</keyword>
<evidence type="ECO:0000313" key="8">
    <source>
        <dbReference type="EMBL" id="BCM25064.1"/>
    </source>
</evidence>
<accession>A0A8D5JWG3</accession>
<name>A0A8D5JWG3_9PROT</name>
<dbReference type="PANTHER" id="PTHR30518">
    <property type="entry name" value="ENDOLYTIC MUREIN TRANSGLYCOSYLASE"/>
    <property type="match status" value="1"/>
</dbReference>
<keyword evidence="9" id="KW-1185">Reference proteome</keyword>
<evidence type="ECO:0000256" key="5">
    <source>
        <dbReference type="ARBA" id="ARBA00023239"/>
    </source>
</evidence>
<dbReference type="GO" id="GO:0008932">
    <property type="term" value="F:lytic endotransglycosylase activity"/>
    <property type="evidence" value="ECO:0007669"/>
    <property type="project" value="UniProtKB-UniRule"/>
</dbReference>
<keyword evidence="4 7" id="KW-0472">Membrane</keyword>
<keyword evidence="7" id="KW-0997">Cell inner membrane</keyword>
<keyword evidence="8" id="KW-0449">Lipoprotein</keyword>
<dbReference type="EC" id="4.2.2.29" evidence="7"/>
<protein>
    <recommendedName>
        <fullName evidence="7">Endolytic murein transglycosylase</fullName>
        <ecNumber evidence="7">4.2.2.29</ecNumber>
    </recommendedName>
    <alternativeName>
        <fullName evidence="7">Peptidoglycan lytic transglycosylase</fullName>
    </alternativeName>
    <alternativeName>
        <fullName evidence="7">Peptidoglycan polymerization terminase</fullName>
    </alternativeName>
</protein>
<evidence type="ECO:0000256" key="7">
    <source>
        <dbReference type="HAMAP-Rule" id="MF_02065"/>
    </source>
</evidence>
<dbReference type="GO" id="GO:0005886">
    <property type="term" value="C:plasma membrane"/>
    <property type="evidence" value="ECO:0007669"/>
    <property type="project" value="UniProtKB-UniRule"/>
</dbReference>
<dbReference type="HAMAP" id="MF_02065">
    <property type="entry name" value="MltG"/>
    <property type="match status" value="1"/>
</dbReference>
<keyword evidence="5 7" id="KW-0456">Lyase</keyword>
<dbReference type="EMBL" id="AP024110">
    <property type="protein sequence ID" value="BCM25064.1"/>
    <property type="molecule type" value="Genomic_DNA"/>
</dbReference>
<keyword evidence="3 7" id="KW-1133">Transmembrane helix</keyword>
<keyword evidence="1 7" id="KW-1003">Cell membrane</keyword>
<evidence type="ECO:0000256" key="3">
    <source>
        <dbReference type="ARBA" id="ARBA00022989"/>
    </source>
</evidence>
<dbReference type="Pfam" id="PF02618">
    <property type="entry name" value="YceG"/>
    <property type="match status" value="1"/>
</dbReference>
<comment type="catalytic activity">
    <reaction evidence="7">
        <text>a peptidoglycan chain = a peptidoglycan chain with N-acetyl-1,6-anhydromuramyl-[peptide] at the reducing end + a peptidoglycan chain with N-acetylglucosamine at the non-reducing end.</text>
        <dbReference type="EC" id="4.2.2.29"/>
    </reaction>
</comment>
<gene>
    <name evidence="7" type="primary">mltG</name>
    <name evidence="8" type="ORF">ZMTM_13230</name>
</gene>
<dbReference type="CDD" id="cd08010">
    <property type="entry name" value="MltG_like"/>
    <property type="match status" value="1"/>
</dbReference>
<dbReference type="AlphaFoldDB" id="A0A8D5JWG3"/>
<evidence type="ECO:0000256" key="4">
    <source>
        <dbReference type="ARBA" id="ARBA00023136"/>
    </source>
</evidence>
<evidence type="ECO:0000256" key="1">
    <source>
        <dbReference type="ARBA" id="ARBA00022475"/>
    </source>
</evidence>
<evidence type="ECO:0000256" key="2">
    <source>
        <dbReference type="ARBA" id="ARBA00022692"/>
    </source>
</evidence>
<keyword evidence="6 7" id="KW-0961">Cell wall biogenesis/degradation</keyword>
<comment type="similarity">
    <text evidence="7">Belongs to the transglycosylase MltG family.</text>
</comment>
<reference evidence="8" key="1">
    <citation type="journal article" date="2021" name="Arch. Microbiol.">
        <title>Methyloradius palustris gen. nov., sp. nov., a methanol-oxidizing bacterium isolated from snow.</title>
        <authorList>
            <person name="Miyadera T."/>
            <person name="Kojima H."/>
            <person name="Fukui M."/>
        </authorList>
    </citation>
    <scope>NUCLEOTIDE SEQUENCE</scope>
    <source>
        <strain evidence="8">Zm11</strain>
    </source>
</reference>
<dbReference type="GO" id="GO:0071555">
    <property type="term" value="P:cell wall organization"/>
    <property type="evidence" value="ECO:0007669"/>
    <property type="project" value="UniProtKB-KW"/>
</dbReference>
<dbReference type="NCBIfam" id="TIGR00247">
    <property type="entry name" value="endolytic transglycosylase MltG"/>
    <property type="match status" value="1"/>
</dbReference>
<feature type="site" description="Important for catalytic activity" evidence="7">
    <location>
        <position position="193"/>
    </location>
</feature>
<sequence length="313" mass="34908">MIYFAITPISINTETVELDLKAGSSLRSISQQLTEEGLLKEPWSFVLMVRAFGRAGDIKAGNYLIETGTTPYNLFVTLTNGNISQDSMTFIEGWTFAQMRNALNNNESVKHLIMSSTDQEILAELGANQTIPEGLFFPDTYYFSRNTTDKSILKRAYQAMQNKLDATWQNRDANLPYRSQYEALIMASIVEKETGKASERPQIAGVFINRLNMGMRLQTDPTVIYGLGEHFDGNLRKQDLLSDTPYNTYTRAGLPPSPIAMPGLASIEAALHPAKTKAIYFVGKGDGSHAFSATLAEHNRAVMQYQIKPNNKR</sequence>
<evidence type="ECO:0000256" key="6">
    <source>
        <dbReference type="ARBA" id="ARBA00023316"/>
    </source>
</evidence>
<comment type="function">
    <text evidence="7">Functions as a peptidoglycan terminase that cleaves nascent peptidoglycan strands endolytically to terminate their elongation.</text>
</comment>
<proteinExistence type="inferred from homology"/>
<dbReference type="PANTHER" id="PTHR30518:SF2">
    <property type="entry name" value="ENDOLYTIC MUREIN TRANSGLYCOSYLASE"/>
    <property type="match status" value="1"/>
</dbReference>
<dbReference type="Gene3D" id="3.30.160.60">
    <property type="entry name" value="Classic Zinc Finger"/>
    <property type="match status" value="1"/>
</dbReference>
<dbReference type="InterPro" id="IPR003770">
    <property type="entry name" value="MLTG-like"/>
</dbReference>
<evidence type="ECO:0000313" key="9">
    <source>
        <dbReference type="Proteomes" id="UP000826722"/>
    </source>
</evidence>
<organism evidence="8 9">
    <name type="scientific">Methyloradius palustris</name>
    <dbReference type="NCBI Taxonomy" id="2778876"/>
    <lineage>
        <taxon>Bacteria</taxon>
        <taxon>Pseudomonadati</taxon>
        <taxon>Pseudomonadota</taxon>
        <taxon>Betaproteobacteria</taxon>
        <taxon>Nitrosomonadales</taxon>
        <taxon>Methylophilaceae</taxon>
        <taxon>Methyloradius</taxon>
    </lineage>
</organism>
<dbReference type="KEGG" id="mpau:ZMTM_13230"/>
<dbReference type="Proteomes" id="UP000826722">
    <property type="component" value="Chromosome"/>
</dbReference>
<dbReference type="GO" id="GO:0009252">
    <property type="term" value="P:peptidoglycan biosynthetic process"/>
    <property type="evidence" value="ECO:0007669"/>
    <property type="project" value="UniProtKB-UniRule"/>
</dbReference>